<evidence type="ECO:0000313" key="1">
    <source>
        <dbReference type="EMBL" id="TYR33563.1"/>
    </source>
</evidence>
<name>A0A5D4GZW9_9HYPH</name>
<comment type="caution">
    <text evidence="1">The sequence shown here is derived from an EMBL/GenBank/DDBJ whole genome shotgun (WGS) entry which is preliminary data.</text>
</comment>
<protein>
    <submittedName>
        <fullName evidence="1">Uncharacterized protein</fullName>
    </submittedName>
</protein>
<accession>A0A5D4GZW9</accession>
<dbReference type="AlphaFoldDB" id="A0A5D4GZW9"/>
<evidence type="ECO:0000313" key="2">
    <source>
        <dbReference type="Proteomes" id="UP000323258"/>
    </source>
</evidence>
<keyword evidence="2" id="KW-1185">Reference proteome</keyword>
<gene>
    <name evidence="1" type="ORF">FY036_07615</name>
</gene>
<dbReference type="OrthoDB" id="8449084at2"/>
<dbReference type="EMBL" id="VSZS01000059">
    <property type="protein sequence ID" value="TYR33563.1"/>
    <property type="molecule type" value="Genomic_DNA"/>
</dbReference>
<reference evidence="1 2" key="2">
    <citation type="submission" date="2019-09" db="EMBL/GenBank/DDBJ databases">
        <title>Mesorhizobium sp. MaA-C15 isolated from Microcystis aeruginosa.</title>
        <authorList>
            <person name="Jeong S.E."/>
            <person name="Jin H.M."/>
            <person name="Jeon C.O."/>
        </authorList>
    </citation>
    <scope>NUCLEOTIDE SEQUENCE [LARGE SCALE GENOMIC DNA]</scope>
    <source>
        <strain evidence="1 2">MaA-C15</strain>
    </source>
</reference>
<organism evidence="1 2">
    <name type="scientific">Neoaquamicrobium microcysteis</name>
    <dbReference type="NCBI Taxonomy" id="2682781"/>
    <lineage>
        <taxon>Bacteria</taxon>
        <taxon>Pseudomonadati</taxon>
        <taxon>Pseudomonadota</taxon>
        <taxon>Alphaproteobacteria</taxon>
        <taxon>Hyphomicrobiales</taxon>
        <taxon>Phyllobacteriaceae</taxon>
        <taxon>Neoaquamicrobium</taxon>
    </lineage>
</organism>
<proteinExistence type="predicted"/>
<sequence length="94" mass="10213">MFRPYFATASDPIVAVRSAAFGARNLPFIHFHPTAKSGPSAEEVIREIKRLFKIEKNPPTVTRAEGRLTRRGGFLKSTASSPTTITAHNGCGSL</sequence>
<dbReference type="Proteomes" id="UP000323258">
    <property type="component" value="Unassembled WGS sequence"/>
</dbReference>
<reference evidence="1 2" key="1">
    <citation type="submission" date="2019-08" db="EMBL/GenBank/DDBJ databases">
        <authorList>
            <person name="Seo Y.L."/>
        </authorList>
    </citation>
    <scope>NUCLEOTIDE SEQUENCE [LARGE SCALE GENOMIC DNA]</scope>
    <source>
        <strain evidence="1 2">MaA-C15</strain>
    </source>
</reference>